<proteinExistence type="predicted"/>
<gene>
    <name evidence="1" type="ORF">SCFA_790001</name>
</gene>
<reference evidence="1" key="1">
    <citation type="submission" date="2019-03" db="EMBL/GenBank/DDBJ databases">
        <authorList>
            <person name="Hao L."/>
        </authorList>
    </citation>
    <scope>NUCLEOTIDE SEQUENCE</scope>
</reference>
<evidence type="ECO:0000313" key="1">
    <source>
        <dbReference type="EMBL" id="VFU18179.1"/>
    </source>
</evidence>
<protein>
    <submittedName>
        <fullName evidence="1">Uncharacterized protein</fullName>
    </submittedName>
</protein>
<name>A0A485M729_9ZZZZ</name>
<dbReference type="EMBL" id="CAADRM010000146">
    <property type="protein sequence ID" value="VFU18179.1"/>
    <property type="molecule type" value="Genomic_DNA"/>
</dbReference>
<sequence>MDKSTRGKPVVSDDPAIRRGTSRCETDFEYIEFVEVDGKHRLRLRPTGDIIGSFFNHWEALRVAEAVECALHTIFRPQEHTGDLSALPSGSEARAVQNFKRAKAGTGI</sequence>
<dbReference type="AlphaFoldDB" id="A0A485M729"/>
<organism evidence="1">
    <name type="scientific">anaerobic digester metagenome</name>
    <dbReference type="NCBI Taxonomy" id="1263854"/>
    <lineage>
        <taxon>unclassified sequences</taxon>
        <taxon>metagenomes</taxon>
        <taxon>ecological metagenomes</taxon>
    </lineage>
</organism>
<accession>A0A485M729</accession>